<protein>
    <submittedName>
        <fullName evidence="2">Uncharacterized protein</fullName>
    </submittedName>
</protein>
<name>A0A915DCK5_9BILA</name>
<sequence>MSGVVSYLYEVFLIQHLILGVRERFKKRRQLISGSKQSLKFDRILMKIGGEPYWIRSKSGGSMSAPLLTQFNNNNINNNNNHIEPIAATPDHTQLSAEESYIERTDSNSPHLIRVVVNEEDPNDNETIVFNLDGSISVNHRS</sequence>
<organism evidence="1 2">
    <name type="scientific">Ditylenchus dipsaci</name>
    <dbReference type="NCBI Taxonomy" id="166011"/>
    <lineage>
        <taxon>Eukaryota</taxon>
        <taxon>Metazoa</taxon>
        <taxon>Ecdysozoa</taxon>
        <taxon>Nematoda</taxon>
        <taxon>Chromadorea</taxon>
        <taxon>Rhabditida</taxon>
        <taxon>Tylenchina</taxon>
        <taxon>Tylenchomorpha</taxon>
        <taxon>Sphaerularioidea</taxon>
        <taxon>Anguinidae</taxon>
        <taxon>Anguininae</taxon>
        <taxon>Ditylenchus</taxon>
    </lineage>
</organism>
<keyword evidence="1" id="KW-1185">Reference proteome</keyword>
<dbReference type="WBParaSite" id="jg18448">
    <property type="protein sequence ID" value="jg18448"/>
    <property type="gene ID" value="jg18448"/>
</dbReference>
<reference evidence="2" key="1">
    <citation type="submission" date="2022-11" db="UniProtKB">
        <authorList>
            <consortium name="WormBaseParasite"/>
        </authorList>
    </citation>
    <scope>IDENTIFICATION</scope>
</reference>
<evidence type="ECO:0000313" key="2">
    <source>
        <dbReference type="WBParaSite" id="jg18448"/>
    </source>
</evidence>
<evidence type="ECO:0000313" key="1">
    <source>
        <dbReference type="Proteomes" id="UP000887574"/>
    </source>
</evidence>
<accession>A0A915DCK5</accession>
<dbReference type="Proteomes" id="UP000887574">
    <property type="component" value="Unplaced"/>
</dbReference>
<proteinExistence type="predicted"/>
<dbReference type="AlphaFoldDB" id="A0A915DCK5"/>